<proteinExistence type="inferred from homology"/>
<dbReference type="NCBIfam" id="TIGR02532">
    <property type="entry name" value="IV_pilin_GFxxxE"/>
    <property type="match status" value="1"/>
</dbReference>
<evidence type="ECO:0000256" key="9">
    <source>
        <dbReference type="ARBA" id="ARBA00025772"/>
    </source>
</evidence>
<evidence type="ECO:0000256" key="6">
    <source>
        <dbReference type="ARBA" id="ARBA00022692"/>
    </source>
</evidence>
<dbReference type="SUPFAM" id="SSF54523">
    <property type="entry name" value="Pili subunits"/>
    <property type="match status" value="1"/>
</dbReference>
<dbReference type="Pfam" id="PF07963">
    <property type="entry name" value="N_methyl"/>
    <property type="match status" value="1"/>
</dbReference>
<accession>A0ABT0KK15</accession>
<keyword evidence="13" id="KW-1185">Reference proteome</keyword>
<evidence type="ECO:0000256" key="2">
    <source>
        <dbReference type="ARBA" id="ARBA00021549"/>
    </source>
</evidence>
<dbReference type="InterPro" id="IPR012902">
    <property type="entry name" value="N_methyl_site"/>
</dbReference>
<keyword evidence="4" id="KW-0488">Methylation</keyword>
<dbReference type="RefSeq" id="WP_248954554.1">
    <property type="nucleotide sequence ID" value="NZ_JAKIKU010000001.1"/>
</dbReference>
<evidence type="ECO:0000313" key="13">
    <source>
        <dbReference type="Proteomes" id="UP001202134"/>
    </source>
</evidence>
<keyword evidence="3" id="KW-1003">Cell membrane</keyword>
<feature type="domain" description="General secretion pathway GspH" evidence="11">
    <location>
        <begin position="46"/>
        <end position="158"/>
    </location>
</feature>
<reference evidence="12 13" key="1">
    <citation type="submission" date="2022-01" db="EMBL/GenBank/DDBJ databases">
        <title>Whole genome-based taxonomy of the Shewanellaceae.</title>
        <authorList>
            <person name="Martin-Rodriguez A.J."/>
        </authorList>
    </citation>
    <scope>NUCLEOTIDE SEQUENCE [LARGE SCALE GENOMIC DNA]</scope>
    <source>
        <strain evidence="12 13">DSM 24955</strain>
    </source>
</reference>
<dbReference type="InterPro" id="IPR022346">
    <property type="entry name" value="T2SS_GspH"/>
</dbReference>
<evidence type="ECO:0000256" key="3">
    <source>
        <dbReference type="ARBA" id="ARBA00022475"/>
    </source>
</evidence>
<dbReference type="InterPro" id="IPR045584">
    <property type="entry name" value="Pilin-like"/>
</dbReference>
<evidence type="ECO:0000256" key="7">
    <source>
        <dbReference type="ARBA" id="ARBA00022989"/>
    </source>
</evidence>
<keyword evidence="7" id="KW-1133">Transmembrane helix</keyword>
<dbReference type="Proteomes" id="UP001202134">
    <property type="component" value="Unassembled WGS sequence"/>
</dbReference>
<comment type="similarity">
    <text evidence="9">Belongs to the GSP H family.</text>
</comment>
<name>A0ABT0KK15_9GAMM</name>
<keyword evidence="5" id="KW-0997">Cell inner membrane</keyword>
<protein>
    <recommendedName>
        <fullName evidence="2">Type II secretion system protein H</fullName>
    </recommendedName>
    <alternativeName>
        <fullName evidence="10">General secretion pathway protein H</fullName>
    </alternativeName>
</protein>
<dbReference type="Pfam" id="PF12019">
    <property type="entry name" value="GspH"/>
    <property type="match status" value="1"/>
</dbReference>
<evidence type="ECO:0000256" key="1">
    <source>
        <dbReference type="ARBA" id="ARBA00004377"/>
    </source>
</evidence>
<gene>
    <name evidence="12" type="ORF">L2737_01850</name>
</gene>
<evidence type="ECO:0000259" key="11">
    <source>
        <dbReference type="Pfam" id="PF12019"/>
    </source>
</evidence>
<sequence>MKKAINGFTLVELMVTVAVAAILLAVASPSMVSLYEGNRARSAIGNIETAFLQARSQAISYGIQVTICPLVGTNCSTDWSGGYSIFIDVAPINSLNTDDLLIATQSAINSSDFIKSSANSFTFNPDGMLNATNAGSMVYCPGDTSSANSRGISIGVSGRVTELTGSNCT</sequence>
<dbReference type="Gene3D" id="3.55.40.10">
    <property type="entry name" value="minor pseudopilin epsh domain"/>
    <property type="match status" value="1"/>
</dbReference>
<comment type="subcellular location">
    <subcellularLocation>
        <location evidence="1">Cell inner membrane</location>
        <topology evidence="1">Single-pass membrane protein</topology>
    </subcellularLocation>
</comment>
<keyword evidence="8" id="KW-0472">Membrane</keyword>
<comment type="caution">
    <text evidence="12">The sequence shown here is derived from an EMBL/GenBank/DDBJ whole genome shotgun (WGS) entry which is preliminary data.</text>
</comment>
<organism evidence="12 13">
    <name type="scientific">Shewanella electrodiphila</name>
    <dbReference type="NCBI Taxonomy" id="934143"/>
    <lineage>
        <taxon>Bacteria</taxon>
        <taxon>Pseudomonadati</taxon>
        <taxon>Pseudomonadota</taxon>
        <taxon>Gammaproteobacteria</taxon>
        <taxon>Alteromonadales</taxon>
        <taxon>Shewanellaceae</taxon>
        <taxon>Shewanella</taxon>
    </lineage>
</organism>
<evidence type="ECO:0000256" key="5">
    <source>
        <dbReference type="ARBA" id="ARBA00022519"/>
    </source>
</evidence>
<evidence type="ECO:0000313" key="12">
    <source>
        <dbReference type="EMBL" id="MCL1044078.1"/>
    </source>
</evidence>
<dbReference type="EMBL" id="JAKIKU010000001">
    <property type="protein sequence ID" value="MCL1044078.1"/>
    <property type="molecule type" value="Genomic_DNA"/>
</dbReference>
<evidence type="ECO:0000256" key="10">
    <source>
        <dbReference type="ARBA" id="ARBA00030775"/>
    </source>
</evidence>
<keyword evidence="6" id="KW-0812">Transmembrane</keyword>
<evidence type="ECO:0000256" key="8">
    <source>
        <dbReference type="ARBA" id="ARBA00023136"/>
    </source>
</evidence>
<evidence type="ECO:0000256" key="4">
    <source>
        <dbReference type="ARBA" id="ARBA00022481"/>
    </source>
</evidence>